<sequence length="209" mass="24276">MASEVKQKPKGILKASSSFDKPDHQHPHSKEMKWDEMNILATHHPADKDYGHMKIDEPKTPYSKLSDAEDDEEGGRRHSVSEEPGVNPETIATRLQTVEDRNKLHAKVSKEEEESSSEEEEEEMETEEMKATRRVFEQKRKLHYNEFQAVKLAKQLMEEEEDVDEEDENDEDEVKDSDKKNDNIQEQEKKVQKVENQDKTKADSPAKNT</sequence>
<comment type="similarity">
    <text evidence="1">Belongs to the protein phosphatase inhibitor 2 family.</text>
</comment>
<feature type="compositionally biased region" description="Basic and acidic residues" evidence="2">
    <location>
        <begin position="44"/>
        <end position="59"/>
    </location>
</feature>
<dbReference type="AlphaFoldDB" id="A0A8B6HFA5"/>
<feature type="region of interest" description="Disordered" evidence="2">
    <location>
        <begin position="155"/>
        <end position="209"/>
    </location>
</feature>
<name>A0A8B6HFA5_MYTGA</name>
<dbReference type="GO" id="GO:0009966">
    <property type="term" value="P:regulation of signal transduction"/>
    <property type="evidence" value="ECO:0007669"/>
    <property type="project" value="InterPro"/>
</dbReference>
<evidence type="ECO:0000256" key="2">
    <source>
        <dbReference type="SAM" id="MobiDB-lite"/>
    </source>
</evidence>
<gene>
    <name evidence="3" type="ORF">MGAL_10B050903</name>
</gene>
<reference evidence="3" key="1">
    <citation type="submission" date="2018-11" db="EMBL/GenBank/DDBJ databases">
        <authorList>
            <person name="Alioto T."/>
            <person name="Alioto T."/>
        </authorList>
    </citation>
    <scope>NUCLEOTIDE SEQUENCE</scope>
</reference>
<proteinExistence type="inferred from homology"/>
<comment type="caution">
    <text evidence="3">The sequence shown here is derived from an EMBL/GenBank/DDBJ whole genome shotgun (WGS) entry which is preliminary data.</text>
</comment>
<dbReference type="Proteomes" id="UP000596742">
    <property type="component" value="Unassembled WGS sequence"/>
</dbReference>
<feature type="region of interest" description="Disordered" evidence="2">
    <location>
        <begin position="1"/>
        <end position="132"/>
    </location>
</feature>
<keyword evidence="4" id="KW-1185">Reference proteome</keyword>
<dbReference type="Pfam" id="PF04979">
    <property type="entry name" value="IPP-2"/>
    <property type="match status" value="1"/>
</dbReference>
<dbReference type="InterPro" id="IPR007062">
    <property type="entry name" value="PPI-2"/>
</dbReference>
<evidence type="ECO:0000313" key="3">
    <source>
        <dbReference type="EMBL" id="VDI78792.1"/>
    </source>
</evidence>
<evidence type="ECO:0000256" key="1">
    <source>
        <dbReference type="ARBA" id="ARBA00005472"/>
    </source>
</evidence>
<accession>A0A8B6HFA5</accession>
<dbReference type="PANTHER" id="PTHR12398">
    <property type="entry name" value="PROTEIN PHOSPHATASE INHIBITOR"/>
    <property type="match status" value="1"/>
</dbReference>
<dbReference type="PANTHER" id="PTHR12398:SF20">
    <property type="entry name" value="PROTEIN PHOSPHATASE 1 REGULATORY INHIBITOR SUBUNIT 2"/>
    <property type="match status" value="1"/>
</dbReference>
<dbReference type="EMBL" id="UYJE01010000">
    <property type="protein sequence ID" value="VDI78792.1"/>
    <property type="molecule type" value="Genomic_DNA"/>
</dbReference>
<dbReference type="OrthoDB" id="551302at2759"/>
<organism evidence="3 4">
    <name type="scientific">Mytilus galloprovincialis</name>
    <name type="common">Mediterranean mussel</name>
    <dbReference type="NCBI Taxonomy" id="29158"/>
    <lineage>
        <taxon>Eukaryota</taxon>
        <taxon>Metazoa</taxon>
        <taxon>Spiralia</taxon>
        <taxon>Lophotrochozoa</taxon>
        <taxon>Mollusca</taxon>
        <taxon>Bivalvia</taxon>
        <taxon>Autobranchia</taxon>
        <taxon>Pteriomorphia</taxon>
        <taxon>Mytilida</taxon>
        <taxon>Mytiloidea</taxon>
        <taxon>Mytilidae</taxon>
        <taxon>Mytilinae</taxon>
        <taxon>Mytilus</taxon>
    </lineage>
</organism>
<feature type="compositionally biased region" description="Basic and acidic residues" evidence="2">
    <location>
        <begin position="20"/>
        <end position="36"/>
    </location>
</feature>
<evidence type="ECO:0000313" key="4">
    <source>
        <dbReference type="Proteomes" id="UP000596742"/>
    </source>
</evidence>
<feature type="compositionally biased region" description="Acidic residues" evidence="2">
    <location>
        <begin position="111"/>
        <end position="126"/>
    </location>
</feature>
<feature type="compositionally biased region" description="Basic and acidic residues" evidence="2">
    <location>
        <begin position="176"/>
        <end position="209"/>
    </location>
</feature>
<feature type="compositionally biased region" description="Acidic residues" evidence="2">
    <location>
        <begin position="158"/>
        <end position="175"/>
    </location>
</feature>
<protein>
    <submittedName>
        <fullName evidence="3">Protein phosphatase inhibitor 2</fullName>
    </submittedName>
</protein>
<dbReference type="Gene3D" id="6.10.250.1050">
    <property type="match status" value="2"/>
</dbReference>
<dbReference type="GO" id="GO:0004864">
    <property type="term" value="F:protein phosphatase inhibitor activity"/>
    <property type="evidence" value="ECO:0007669"/>
    <property type="project" value="InterPro"/>
</dbReference>